<name>A0A2G8RP95_9APHY</name>
<accession>A0A2G8RP95</accession>
<dbReference type="PANTHER" id="PTHR22935:SF95">
    <property type="entry name" value="BETA-LACTAMASE-LIKE 1-RELATED"/>
    <property type="match status" value="1"/>
</dbReference>
<dbReference type="Proteomes" id="UP000230002">
    <property type="component" value="Unassembled WGS sequence"/>
</dbReference>
<dbReference type="AlphaFoldDB" id="A0A2G8RP95"/>
<dbReference type="OrthoDB" id="428260at2759"/>
<feature type="chain" id="PRO_5013688173" description="Beta-lactamase-related domain-containing protein" evidence="2">
    <location>
        <begin position="27"/>
        <end position="567"/>
    </location>
</feature>
<dbReference type="PANTHER" id="PTHR22935">
    <property type="entry name" value="PENICILLIN-BINDING PROTEIN"/>
    <property type="match status" value="1"/>
</dbReference>
<dbReference type="InterPro" id="IPR001466">
    <property type="entry name" value="Beta-lactam-related"/>
</dbReference>
<comment type="caution">
    <text evidence="4">The sequence shown here is derived from an EMBL/GenBank/DDBJ whole genome shotgun (WGS) entry which is preliminary data.</text>
</comment>
<keyword evidence="5" id="KW-1185">Reference proteome</keyword>
<feature type="signal peptide" evidence="2">
    <location>
        <begin position="1"/>
        <end position="26"/>
    </location>
</feature>
<dbReference type="Gene3D" id="3.40.710.10">
    <property type="entry name" value="DD-peptidase/beta-lactamase superfamily"/>
    <property type="match status" value="1"/>
</dbReference>
<gene>
    <name evidence="4" type="ORF">GSI_14637</name>
</gene>
<dbReference type="EMBL" id="AYKW01000068">
    <property type="protein sequence ID" value="PIL23326.1"/>
    <property type="molecule type" value="Genomic_DNA"/>
</dbReference>
<comment type="similarity">
    <text evidence="1">Belongs to the beta-lactamase family.</text>
</comment>
<keyword evidence="2" id="KW-0732">Signal</keyword>
<feature type="domain" description="Beta-lactamase-related" evidence="3">
    <location>
        <begin position="61"/>
        <end position="416"/>
    </location>
</feature>
<organism evidence="4 5">
    <name type="scientific">Ganoderma sinense ZZ0214-1</name>
    <dbReference type="NCBI Taxonomy" id="1077348"/>
    <lineage>
        <taxon>Eukaryota</taxon>
        <taxon>Fungi</taxon>
        <taxon>Dikarya</taxon>
        <taxon>Basidiomycota</taxon>
        <taxon>Agaricomycotina</taxon>
        <taxon>Agaricomycetes</taxon>
        <taxon>Polyporales</taxon>
        <taxon>Polyporaceae</taxon>
        <taxon>Ganoderma</taxon>
    </lineage>
</organism>
<dbReference type="InterPro" id="IPR012338">
    <property type="entry name" value="Beta-lactam/transpept-like"/>
</dbReference>
<evidence type="ECO:0000259" key="3">
    <source>
        <dbReference type="Pfam" id="PF00144"/>
    </source>
</evidence>
<dbReference type="Pfam" id="PF00144">
    <property type="entry name" value="Beta-lactamase"/>
    <property type="match status" value="1"/>
</dbReference>
<evidence type="ECO:0000256" key="1">
    <source>
        <dbReference type="ARBA" id="ARBA00038473"/>
    </source>
</evidence>
<evidence type="ECO:0000313" key="5">
    <source>
        <dbReference type="Proteomes" id="UP000230002"/>
    </source>
</evidence>
<dbReference type="STRING" id="1077348.A0A2G8RP95"/>
<dbReference type="InterPro" id="IPR051478">
    <property type="entry name" value="Beta-lactamase-like_AB/R"/>
</dbReference>
<protein>
    <recommendedName>
        <fullName evidence="3">Beta-lactamase-related domain-containing protein</fullName>
    </recommendedName>
</protein>
<evidence type="ECO:0000256" key="2">
    <source>
        <dbReference type="SAM" id="SignalP"/>
    </source>
</evidence>
<reference evidence="4 5" key="1">
    <citation type="journal article" date="2015" name="Sci. Rep.">
        <title>Chromosome-level genome map provides insights into diverse defense mechanisms in the medicinal fungus Ganoderma sinense.</title>
        <authorList>
            <person name="Zhu Y."/>
            <person name="Xu J."/>
            <person name="Sun C."/>
            <person name="Zhou S."/>
            <person name="Xu H."/>
            <person name="Nelson D.R."/>
            <person name="Qian J."/>
            <person name="Song J."/>
            <person name="Luo H."/>
            <person name="Xiang L."/>
            <person name="Li Y."/>
            <person name="Xu Z."/>
            <person name="Ji A."/>
            <person name="Wang L."/>
            <person name="Lu S."/>
            <person name="Hayward A."/>
            <person name="Sun W."/>
            <person name="Li X."/>
            <person name="Schwartz D.C."/>
            <person name="Wang Y."/>
            <person name="Chen S."/>
        </authorList>
    </citation>
    <scope>NUCLEOTIDE SEQUENCE [LARGE SCALE GENOMIC DNA]</scope>
    <source>
        <strain evidence="4 5">ZZ0214-1</strain>
    </source>
</reference>
<dbReference type="SUPFAM" id="SSF56601">
    <property type="entry name" value="beta-lactamase/transpeptidase-like"/>
    <property type="match status" value="1"/>
</dbReference>
<proteinExistence type="inferred from homology"/>
<evidence type="ECO:0000313" key="4">
    <source>
        <dbReference type="EMBL" id="PIL23326.1"/>
    </source>
</evidence>
<sequence length="567" mass="62007">MIWNPSATIAGLLSYLSLDLWSGQSASDTERWNCRPFLPTLFIHAPPSPSHPAIRGATKALDDYFASKYAQGGIDSLSVAVVTSEGALYEKNFGVLRANETNSPPTTSHSAYRIASVSKLFTVLEGFILEQRGVISWDDPVDKYLKDFKYRLDGLDPKGPQLEDDVAPITLFQLATHMSGLGRDWPAGTAANWPYEVSGGGPPPSNGRAFPTYEGVMNHLPKHHLVSYPGSYPSYSNTGIGVLGLALAAASSAADGNGAVITHAELLQRDIFGPMGLNGSHFLATSENKDSIVVSSVLPEVVDDDFLNAMNPSGGQFSTLSDFITLTQTLLNPRHPKSQITQYSMNRWLQQVHAFEEDDWTEMGFLWEIIKAQDSNGRLRRVYWKLGNLPGFHTAVAIHPGTSCGVAVLVAGSYSDSAGLVYDAFEIMQPGIDKALAVLAQELYAGHWVDAVPQLNSTEPSSSARISIHKGTLYIDEFTLLGVDALEKLEAKGRVALRPTRRDEFRLDVGIPPLSSKRSSACFPYWVMLDNWGLRNNAPINAIYFKGSDEHRRLHVPSLSLVMKRAE</sequence>